<dbReference type="Pfam" id="PF13692">
    <property type="entry name" value="Glyco_trans_1_4"/>
    <property type="match status" value="1"/>
</dbReference>
<evidence type="ECO:0000313" key="4">
    <source>
        <dbReference type="EMBL" id="MFC7361115.1"/>
    </source>
</evidence>
<dbReference type="SUPFAM" id="SSF53756">
    <property type="entry name" value="UDP-Glycosyltransferase/glycogen phosphorylase"/>
    <property type="match status" value="1"/>
</dbReference>
<name>A0ABW2N5G3_9ACTN</name>
<keyword evidence="2 4" id="KW-0808">Transferase</keyword>
<dbReference type="GO" id="GO:0016757">
    <property type="term" value="F:glycosyltransferase activity"/>
    <property type="evidence" value="ECO:0007669"/>
    <property type="project" value="UniProtKB-KW"/>
</dbReference>
<protein>
    <submittedName>
        <fullName evidence="4">Glycosyltransferase family 4 protein</fullName>
        <ecNumber evidence="4">2.4.-.-</ecNumber>
    </submittedName>
</protein>
<dbReference type="InterPro" id="IPR028098">
    <property type="entry name" value="Glyco_trans_4-like_N"/>
</dbReference>
<proteinExistence type="predicted"/>
<dbReference type="RefSeq" id="WP_255888370.1">
    <property type="nucleotide sequence ID" value="NZ_JAFMZM010000001.1"/>
</dbReference>
<dbReference type="EC" id="2.4.-.-" evidence="4"/>
<dbReference type="EMBL" id="JBHTCH010000014">
    <property type="protein sequence ID" value="MFC7361115.1"/>
    <property type="molecule type" value="Genomic_DNA"/>
</dbReference>
<sequence>MVLIAPTALWVVPVSDLAGVARHVLDVARAGIPGWRLVFLTPPGDLPRELKAVGAAVLEQPFGPEHGLRASMASLRHTVRSLRPQVVHSHLSYADIVTALAVGRGARLVTTEHGIARDDVIYHRSMAKARVMAAVHTVRMRRFDAAIAVSLATADAMVEKWHPRREVVVIPNGVDAVATTHPGAGLRILSLARLAPEKRLPSLVSGFAELRRAHPEARLTLAGAGPEAGALRDQVDRLGLGEVVTMPGFVDPDQAMAAHDVLAMLSVWENCSYALLDAAGRGMGVVASDVGANPEILPAASLVRAEDPHAVASALAAQGLDLTARPGLTGWPTVADMCARVAETYAVAGGRP</sequence>
<dbReference type="Proteomes" id="UP001596524">
    <property type="component" value="Unassembled WGS sequence"/>
</dbReference>
<evidence type="ECO:0000256" key="2">
    <source>
        <dbReference type="ARBA" id="ARBA00022679"/>
    </source>
</evidence>
<accession>A0ABW2N5G3</accession>
<dbReference type="CDD" id="cd03801">
    <property type="entry name" value="GT4_PimA-like"/>
    <property type="match status" value="1"/>
</dbReference>
<reference evidence="5" key="1">
    <citation type="journal article" date="2019" name="Int. J. Syst. Evol. Microbiol.">
        <title>The Global Catalogue of Microorganisms (GCM) 10K type strain sequencing project: providing services to taxonomists for standard genome sequencing and annotation.</title>
        <authorList>
            <consortium name="The Broad Institute Genomics Platform"/>
            <consortium name="The Broad Institute Genome Sequencing Center for Infectious Disease"/>
            <person name="Wu L."/>
            <person name="Ma J."/>
        </authorList>
    </citation>
    <scope>NUCLEOTIDE SEQUENCE [LARGE SCALE GENOMIC DNA]</scope>
    <source>
        <strain evidence="5">FCH27</strain>
    </source>
</reference>
<keyword evidence="5" id="KW-1185">Reference proteome</keyword>
<evidence type="ECO:0000259" key="3">
    <source>
        <dbReference type="Pfam" id="PF13439"/>
    </source>
</evidence>
<evidence type="ECO:0000256" key="1">
    <source>
        <dbReference type="ARBA" id="ARBA00022676"/>
    </source>
</evidence>
<evidence type="ECO:0000313" key="5">
    <source>
        <dbReference type="Proteomes" id="UP001596524"/>
    </source>
</evidence>
<feature type="domain" description="Glycosyltransferase subfamily 4-like N-terminal" evidence="3">
    <location>
        <begin position="19"/>
        <end position="176"/>
    </location>
</feature>
<dbReference type="Gene3D" id="3.40.50.2000">
    <property type="entry name" value="Glycogen Phosphorylase B"/>
    <property type="match status" value="2"/>
</dbReference>
<comment type="caution">
    <text evidence="4">The sequence shown here is derived from an EMBL/GenBank/DDBJ whole genome shotgun (WGS) entry which is preliminary data.</text>
</comment>
<dbReference type="Pfam" id="PF13439">
    <property type="entry name" value="Glyco_transf_4"/>
    <property type="match status" value="1"/>
</dbReference>
<organism evidence="4 5">
    <name type="scientific">Nocardioides astragali</name>
    <dbReference type="NCBI Taxonomy" id="1776736"/>
    <lineage>
        <taxon>Bacteria</taxon>
        <taxon>Bacillati</taxon>
        <taxon>Actinomycetota</taxon>
        <taxon>Actinomycetes</taxon>
        <taxon>Propionibacteriales</taxon>
        <taxon>Nocardioidaceae</taxon>
        <taxon>Nocardioides</taxon>
    </lineage>
</organism>
<keyword evidence="1 4" id="KW-0328">Glycosyltransferase</keyword>
<dbReference type="PANTHER" id="PTHR12526:SF510">
    <property type="entry name" value="D-INOSITOL 3-PHOSPHATE GLYCOSYLTRANSFERASE"/>
    <property type="match status" value="1"/>
</dbReference>
<dbReference type="PANTHER" id="PTHR12526">
    <property type="entry name" value="GLYCOSYLTRANSFERASE"/>
    <property type="match status" value="1"/>
</dbReference>
<gene>
    <name evidence="4" type="ORF">ACFQO6_12615</name>
</gene>